<dbReference type="InterPro" id="IPR039659">
    <property type="entry name" value="SPT5"/>
</dbReference>
<dbReference type="Pfam" id="PF23042">
    <property type="entry name" value="KOW1_SPT5"/>
    <property type="match status" value="1"/>
</dbReference>
<keyword evidence="1" id="KW-0804">Transcription</keyword>
<feature type="compositionally biased region" description="Basic and acidic residues" evidence="2">
    <location>
        <begin position="113"/>
        <end position="126"/>
    </location>
</feature>
<dbReference type="Gene3D" id="3.30.70.940">
    <property type="entry name" value="NusG, N-terminal domain"/>
    <property type="match status" value="1"/>
</dbReference>
<protein>
    <recommendedName>
        <fullName evidence="3">NusG-like N-terminal domain-containing protein</fullName>
    </recommendedName>
</protein>
<dbReference type="InterPro" id="IPR036735">
    <property type="entry name" value="NGN_dom_sf"/>
</dbReference>
<reference evidence="4" key="2">
    <citation type="submission" date="2021-12" db="EMBL/GenBank/DDBJ databases">
        <title>Resequencing data analysis of finger millet.</title>
        <authorList>
            <person name="Hatakeyama M."/>
            <person name="Aluri S."/>
            <person name="Balachadran M.T."/>
            <person name="Sivarajan S.R."/>
            <person name="Poveda L."/>
            <person name="Shimizu-Inatsugi R."/>
            <person name="Schlapbach R."/>
            <person name="Sreeman S.M."/>
            <person name="Shimizu K.K."/>
        </authorList>
    </citation>
    <scope>NUCLEOTIDE SEQUENCE</scope>
</reference>
<evidence type="ECO:0000256" key="2">
    <source>
        <dbReference type="SAM" id="MobiDB-lite"/>
    </source>
</evidence>
<sequence>MPRRSRQEEDEEEGEFDIEEDEEERGGKGSRRGGGRGKRSRVESFIDDAASEDEDADEDDDDDNDGKEEYDVGRGRGSKRRLSSILIDDMAVVDSESEEESSDAETDDGFIVDDDRVPDENMDRSSRPQFISNLRDELDIDHDEFARQIRDRYKRPSHSDYGEEAPDVEQQALLPSVKDPKLWMVKCAIGHERETAACLMQKFIDRQDLQIRSVVTLEHLKNYIYVEAEKESHVKEVVDVDNVSQKVTVKLIPRIDLQLLANKLDGREAVKKKSFVLAPRFFSVNEARCFFIPLS</sequence>
<dbReference type="Proteomes" id="UP001054889">
    <property type="component" value="Unassembled WGS sequence"/>
</dbReference>
<dbReference type="GO" id="GO:0032044">
    <property type="term" value="C:DSIF complex"/>
    <property type="evidence" value="ECO:0007669"/>
    <property type="project" value="TreeGrafter"/>
</dbReference>
<dbReference type="CDD" id="cd09888">
    <property type="entry name" value="NGN_Euk"/>
    <property type="match status" value="1"/>
</dbReference>
<dbReference type="EMBL" id="BQKI01000001">
    <property type="protein sequence ID" value="GJM86996.1"/>
    <property type="molecule type" value="Genomic_DNA"/>
</dbReference>
<dbReference type="InterPro" id="IPR039385">
    <property type="entry name" value="NGN_Euk"/>
</dbReference>
<feature type="compositionally biased region" description="Acidic residues" evidence="2">
    <location>
        <begin position="8"/>
        <end position="24"/>
    </location>
</feature>
<keyword evidence="5" id="KW-1185">Reference proteome</keyword>
<dbReference type="InterPro" id="IPR006645">
    <property type="entry name" value="NGN-like_dom"/>
</dbReference>
<dbReference type="PANTHER" id="PTHR11125">
    <property type="entry name" value="SUPPRESSOR OF TY 5"/>
    <property type="match status" value="1"/>
</dbReference>
<feature type="compositionally biased region" description="Acidic residues" evidence="2">
    <location>
        <begin position="95"/>
        <end position="112"/>
    </location>
</feature>
<dbReference type="InterPro" id="IPR041973">
    <property type="entry name" value="KOW_Spt5_1"/>
</dbReference>
<dbReference type="InterPro" id="IPR022581">
    <property type="entry name" value="Spt5_N"/>
</dbReference>
<feature type="compositionally biased region" description="Basic residues" evidence="2">
    <location>
        <begin position="28"/>
        <end position="39"/>
    </location>
</feature>
<dbReference type="GO" id="GO:0032784">
    <property type="term" value="P:regulation of DNA-templated transcription elongation"/>
    <property type="evidence" value="ECO:0007669"/>
    <property type="project" value="InterPro"/>
</dbReference>
<evidence type="ECO:0000313" key="4">
    <source>
        <dbReference type="EMBL" id="GJM86996.1"/>
    </source>
</evidence>
<organism evidence="4 5">
    <name type="scientific">Eleusine coracana subsp. coracana</name>
    <dbReference type="NCBI Taxonomy" id="191504"/>
    <lineage>
        <taxon>Eukaryota</taxon>
        <taxon>Viridiplantae</taxon>
        <taxon>Streptophyta</taxon>
        <taxon>Embryophyta</taxon>
        <taxon>Tracheophyta</taxon>
        <taxon>Spermatophyta</taxon>
        <taxon>Magnoliopsida</taxon>
        <taxon>Liliopsida</taxon>
        <taxon>Poales</taxon>
        <taxon>Poaceae</taxon>
        <taxon>PACMAD clade</taxon>
        <taxon>Chloridoideae</taxon>
        <taxon>Cynodonteae</taxon>
        <taxon>Eleusininae</taxon>
        <taxon>Eleusine</taxon>
    </lineage>
</organism>
<dbReference type="GO" id="GO:0003729">
    <property type="term" value="F:mRNA binding"/>
    <property type="evidence" value="ECO:0007669"/>
    <property type="project" value="TreeGrafter"/>
</dbReference>
<name>A0AAV5BM00_ELECO</name>
<gene>
    <name evidence="4" type="primary">ga02906</name>
    <name evidence="4" type="ORF">PR202_ga02906</name>
</gene>
<evidence type="ECO:0000259" key="3">
    <source>
        <dbReference type="SMART" id="SM00738"/>
    </source>
</evidence>
<dbReference type="Pfam" id="PF11942">
    <property type="entry name" value="Spt5_N"/>
    <property type="match status" value="1"/>
</dbReference>
<dbReference type="SMART" id="SM00738">
    <property type="entry name" value="NGN"/>
    <property type="match status" value="1"/>
</dbReference>
<dbReference type="GO" id="GO:0006368">
    <property type="term" value="P:transcription elongation by RNA polymerase II"/>
    <property type="evidence" value="ECO:0007669"/>
    <property type="project" value="TreeGrafter"/>
</dbReference>
<dbReference type="GO" id="GO:0006357">
    <property type="term" value="P:regulation of transcription by RNA polymerase II"/>
    <property type="evidence" value="ECO:0007669"/>
    <property type="project" value="InterPro"/>
</dbReference>
<proteinExistence type="predicted"/>
<accession>A0AAV5BM00</accession>
<dbReference type="AlphaFoldDB" id="A0AAV5BM00"/>
<feature type="region of interest" description="Disordered" evidence="2">
    <location>
        <begin position="1"/>
        <end position="128"/>
    </location>
</feature>
<evidence type="ECO:0000256" key="1">
    <source>
        <dbReference type="ARBA" id="ARBA00023163"/>
    </source>
</evidence>
<dbReference type="PANTHER" id="PTHR11125:SF15">
    <property type="entry name" value="TRANSCRIPTION ELONGATION FACTOR SPT5"/>
    <property type="match status" value="1"/>
</dbReference>
<reference evidence="4" key="1">
    <citation type="journal article" date="2018" name="DNA Res.">
        <title>Multiple hybrid de novo genome assembly of finger millet, an orphan allotetraploid crop.</title>
        <authorList>
            <person name="Hatakeyama M."/>
            <person name="Aluri S."/>
            <person name="Balachadran M.T."/>
            <person name="Sivarajan S.R."/>
            <person name="Patrignani A."/>
            <person name="Gruter S."/>
            <person name="Poveda L."/>
            <person name="Shimizu-Inatsugi R."/>
            <person name="Baeten J."/>
            <person name="Francoijs K.J."/>
            <person name="Nataraja K.N."/>
            <person name="Reddy Y.A.N."/>
            <person name="Phadnis S."/>
            <person name="Ravikumar R.L."/>
            <person name="Schlapbach R."/>
            <person name="Sreeman S.M."/>
            <person name="Shimizu K.K."/>
        </authorList>
    </citation>
    <scope>NUCLEOTIDE SEQUENCE</scope>
</reference>
<feature type="domain" description="NusG-like N-terminal" evidence="3">
    <location>
        <begin position="179"/>
        <end position="264"/>
    </location>
</feature>
<evidence type="ECO:0000313" key="5">
    <source>
        <dbReference type="Proteomes" id="UP001054889"/>
    </source>
</evidence>
<comment type="caution">
    <text evidence="4">The sequence shown here is derived from an EMBL/GenBank/DDBJ whole genome shotgun (WGS) entry which is preliminary data.</text>
</comment>
<feature type="compositionally biased region" description="Acidic residues" evidence="2">
    <location>
        <begin position="45"/>
        <end position="66"/>
    </location>
</feature>